<organism evidence="14 15">
    <name type="scientific">Virgibacillus tibetensis</name>
    <dbReference type="NCBI Taxonomy" id="3042313"/>
    <lineage>
        <taxon>Bacteria</taxon>
        <taxon>Bacillati</taxon>
        <taxon>Bacillota</taxon>
        <taxon>Bacilli</taxon>
        <taxon>Bacillales</taxon>
        <taxon>Bacillaceae</taxon>
        <taxon>Virgibacillus</taxon>
    </lineage>
</organism>
<evidence type="ECO:0000256" key="9">
    <source>
        <dbReference type="ARBA" id="ARBA00023284"/>
    </source>
</evidence>
<reference evidence="14 15" key="1">
    <citation type="journal article" date="2024" name="Int. J. Syst. Evol. Microbiol.">
        <title>Virgibacillus tibetensis sp. nov., isolated from salt lake on the Tibetan Plateau of China.</title>
        <authorList>
            <person name="Phurbu D."/>
            <person name="Liu Z.-X."/>
            <person name="Wang R."/>
            <person name="Zheng Y.-Y."/>
            <person name="Liu H.-C."/>
            <person name="Zhou Y.-G."/>
            <person name="Yu Y.-J."/>
            <person name="Li A.-H."/>
        </authorList>
    </citation>
    <scope>NUCLEOTIDE SEQUENCE [LARGE SCALE GENOMIC DNA]</scope>
    <source>
        <strain evidence="14 15">C22-A2</strain>
    </source>
</reference>
<name>A0ABU6KFX6_9BACI</name>
<dbReference type="NCBIfam" id="TIGR01350">
    <property type="entry name" value="lipoamide_DH"/>
    <property type="match status" value="1"/>
</dbReference>
<evidence type="ECO:0000313" key="14">
    <source>
        <dbReference type="EMBL" id="MEC5424090.1"/>
    </source>
</evidence>
<dbReference type="InterPro" id="IPR004099">
    <property type="entry name" value="Pyr_nucl-diS_OxRdtase_dimer"/>
</dbReference>
<dbReference type="InterPro" id="IPR016156">
    <property type="entry name" value="FAD/NAD-linked_Rdtase_dimer_sf"/>
</dbReference>
<evidence type="ECO:0000256" key="10">
    <source>
        <dbReference type="ARBA" id="ARBA00049187"/>
    </source>
</evidence>
<evidence type="ECO:0000259" key="13">
    <source>
        <dbReference type="Pfam" id="PF07992"/>
    </source>
</evidence>
<dbReference type="SUPFAM" id="SSF51905">
    <property type="entry name" value="FAD/NAD(P)-binding domain"/>
    <property type="match status" value="2"/>
</dbReference>
<evidence type="ECO:0000259" key="12">
    <source>
        <dbReference type="Pfam" id="PF02852"/>
    </source>
</evidence>
<dbReference type="EC" id="1.8.1.4" evidence="2 11"/>
<keyword evidence="6 11" id="KW-0560">Oxidoreductase</keyword>
<dbReference type="PIRSF" id="PIRSF000350">
    <property type="entry name" value="Mercury_reductase_MerA"/>
    <property type="match status" value="1"/>
</dbReference>
<keyword evidence="9 11" id="KW-0676">Redox-active center</keyword>
<evidence type="ECO:0000256" key="1">
    <source>
        <dbReference type="ARBA" id="ARBA00007532"/>
    </source>
</evidence>
<dbReference type="Proteomes" id="UP001335737">
    <property type="component" value="Unassembled WGS sequence"/>
</dbReference>
<dbReference type="PROSITE" id="PS00076">
    <property type="entry name" value="PYRIDINE_REDOX_1"/>
    <property type="match status" value="1"/>
</dbReference>
<dbReference type="InterPro" id="IPR036188">
    <property type="entry name" value="FAD/NAD-bd_sf"/>
</dbReference>
<evidence type="ECO:0000256" key="8">
    <source>
        <dbReference type="ARBA" id="ARBA00023157"/>
    </source>
</evidence>
<dbReference type="InterPro" id="IPR001100">
    <property type="entry name" value="Pyr_nuc-diS_OxRdtase"/>
</dbReference>
<evidence type="ECO:0000256" key="2">
    <source>
        <dbReference type="ARBA" id="ARBA00012608"/>
    </source>
</evidence>
<evidence type="ECO:0000256" key="7">
    <source>
        <dbReference type="ARBA" id="ARBA00023027"/>
    </source>
</evidence>
<accession>A0ABU6KFX6</accession>
<comment type="similarity">
    <text evidence="1 11">Belongs to the class-I pyridine nucleotide-disulfide oxidoreductase family.</text>
</comment>
<evidence type="ECO:0000256" key="4">
    <source>
        <dbReference type="ARBA" id="ARBA00022630"/>
    </source>
</evidence>
<feature type="domain" description="FAD/NAD(P)-binding" evidence="13">
    <location>
        <begin position="11"/>
        <end position="330"/>
    </location>
</feature>
<dbReference type="InterPro" id="IPR006258">
    <property type="entry name" value="Lipoamide_DH"/>
</dbReference>
<dbReference type="RefSeq" id="WP_327607653.1">
    <property type="nucleotide sequence ID" value="NZ_JARZFX010000004.1"/>
</dbReference>
<dbReference type="PRINTS" id="PR00368">
    <property type="entry name" value="FADPNR"/>
</dbReference>
<keyword evidence="4 11" id="KW-0285">Flavoprotein</keyword>
<keyword evidence="8" id="KW-1015">Disulfide bond</keyword>
<comment type="miscellaneous">
    <text evidence="11">The active site is a redox-active disulfide bond.</text>
</comment>
<gene>
    <name evidence="14" type="primary">lpdA</name>
    <name evidence="14" type="ORF">QGM71_11365</name>
</gene>
<dbReference type="PANTHER" id="PTHR22912:SF160">
    <property type="entry name" value="DIHYDROLIPOYL DEHYDROGENASE"/>
    <property type="match status" value="1"/>
</dbReference>
<evidence type="ECO:0000256" key="5">
    <source>
        <dbReference type="ARBA" id="ARBA00022827"/>
    </source>
</evidence>
<evidence type="ECO:0000313" key="15">
    <source>
        <dbReference type="Proteomes" id="UP001335737"/>
    </source>
</evidence>
<dbReference type="InterPro" id="IPR050151">
    <property type="entry name" value="Class-I_Pyr_Nuc-Dis_Oxidored"/>
</dbReference>
<feature type="domain" description="Pyridine nucleotide-disulphide oxidoreductase dimerisation" evidence="12">
    <location>
        <begin position="350"/>
        <end position="457"/>
    </location>
</feature>
<dbReference type="SUPFAM" id="SSF55424">
    <property type="entry name" value="FAD/NAD-linked reductases, dimerisation (C-terminal) domain"/>
    <property type="match status" value="1"/>
</dbReference>
<dbReference type="PANTHER" id="PTHR22912">
    <property type="entry name" value="DISULFIDE OXIDOREDUCTASE"/>
    <property type="match status" value="1"/>
</dbReference>
<dbReference type="Pfam" id="PF07992">
    <property type="entry name" value="Pyr_redox_2"/>
    <property type="match status" value="1"/>
</dbReference>
<dbReference type="Pfam" id="PF02852">
    <property type="entry name" value="Pyr_redox_dim"/>
    <property type="match status" value="1"/>
</dbReference>
<keyword evidence="15" id="KW-1185">Reference proteome</keyword>
<evidence type="ECO:0000256" key="6">
    <source>
        <dbReference type="ARBA" id="ARBA00023002"/>
    </source>
</evidence>
<keyword evidence="5 11" id="KW-0274">FAD</keyword>
<comment type="caution">
    <text evidence="14">The sequence shown here is derived from an EMBL/GenBank/DDBJ whole genome shotgun (WGS) entry which is preliminary data.</text>
</comment>
<dbReference type="PRINTS" id="PR00411">
    <property type="entry name" value="PNDRDTASEI"/>
</dbReference>
<sequence>MVVGEISQERDLVIIGGGPGGYNAAIRAAQLGLEVTLIETEDMGGVCLNKGCIPSKVWTHAAKKNAELVHLKELGIHTGNTSFDIKKLMAYKTKVTDQLRSGVEALCKANKIELIEGKASFLTEDRIGVENGHQFDVYVFKQAIIATGSTTKYPAELSGNSSRIFLSYEIFELPHLPEHLIIYGSDYISLEIASSYASFGSKVTILMREDEDFLFDKSINKELKRLLKRKKIQVKKQVVIQAVEETEKDIRITFADDKQTKQTVEGTHLVAIGEKKPNVNELGIGRLGMKQTDKGSIVINHRMQTSLPSIYAIGDVTEGPLLAVKAIKQGKAAVESIAGGNPEVDLTFLPVVAHTIPPIASVGLTEKEVHDHGLVARISQFPIGSNGYAMISNQRDGFIKVITDTRNDLILGVHMIGEGAVELSAVFVQLLEMAGKEEDVIFPNYAHPSMNEGLMEAVESLIGHAIHITPQKQ</sequence>
<comment type="catalytic activity">
    <reaction evidence="10 11">
        <text>N(6)-[(R)-dihydrolipoyl]-L-lysyl-[protein] + NAD(+) = N(6)-[(R)-lipoyl]-L-lysyl-[protein] + NADH + H(+)</text>
        <dbReference type="Rhea" id="RHEA:15045"/>
        <dbReference type="Rhea" id="RHEA-COMP:10474"/>
        <dbReference type="Rhea" id="RHEA-COMP:10475"/>
        <dbReference type="ChEBI" id="CHEBI:15378"/>
        <dbReference type="ChEBI" id="CHEBI:57540"/>
        <dbReference type="ChEBI" id="CHEBI:57945"/>
        <dbReference type="ChEBI" id="CHEBI:83099"/>
        <dbReference type="ChEBI" id="CHEBI:83100"/>
        <dbReference type="EC" id="1.8.1.4"/>
    </reaction>
</comment>
<dbReference type="Gene3D" id="3.50.50.60">
    <property type="entry name" value="FAD/NAD(P)-binding domain"/>
    <property type="match status" value="2"/>
</dbReference>
<dbReference type="InterPro" id="IPR023753">
    <property type="entry name" value="FAD/NAD-binding_dom"/>
</dbReference>
<dbReference type="InterPro" id="IPR012999">
    <property type="entry name" value="Pyr_OxRdtase_I_AS"/>
</dbReference>
<dbReference type="Gene3D" id="3.30.390.30">
    <property type="match status" value="1"/>
</dbReference>
<dbReference type="GO" id="GO:0004148">
    <property type="term" value="F:dihydrolipoyl dehydrogenase (NADH) activity"/>
    <property type="evidence" value="ECO:0007669"/>
    <property type="project" value="UniProtKB-EC"/>
</dbReference>
<dbReference type="EMBL" id="JARZFX010000004">
    <property type="protein sequence ID" value="MEC5424090.1"/>
    <property type="molecule type" value="Genomic_DNA"/>
</dbReference>
<evidence type="ECO:0000256" key="3">
    <source>
        <dbReference type="ARBA" id="ARBA00016961"/>
    </source>
</evidence>
<keyword evidence="7 11" id="KW-0520">NAD</keyword>
<evidence type="ECO:0000256" key="11">
    <source>
        <dbReference type="RuleBase" id="RU003692"/>
    </source>
</evidence>
<proteinExistence type="inferred from homology"/>
<comment type="cofactor">
    <cofactor evidence="11">
        <name>FAD</name>
        <dbReference type="ChEBI" id="CHEBI:57692"/>
    </cofactor>
    <text evidence="11">Binds 1 FAD per subunit.</text>
</comment>
<protein>
    <recommendedName>
        <fullName evidence="3 11">Dihydrolipoyl dehydrogenase</fullName>
        <ecNumber evidence="2 11">1.8.1.4</ecNumber>
    </recommendedName>
</protein>